<evidence type="ECO:0000313" key="3">
    <source>
        <dbReference type="Proteomes" id="UP000591131"/>
    </source>
</evidence>
<organism evidence="2 3">
    <name type="scientific">Perkinsus chesapeaki</name>
    <name type="common">Clam parasite</name>
    <name type="synonym">Perkinsus andrewsi</name>
    <dbReference type="NCBI Taxonomy" id="330153"/>
    <lineage>
        <taxon>Eukaryota</taxon>
        <taxon>Sar</taxon>
        <taxon>Alveolata</taxon>
        <taxon>Perkinsozoa</taxon>
        <taxon>Perkinsea</taxon>
        <taxon>Perkinsida</taxon>
        <taxon>Perkinsidae</taxon>
        <taxon>Perkinsus</taxon>
    </lineage>
</organism>
<feature type="region of interest" description="Disordered" evidence="1">
    <location>
        <begin position="270"/>
        <end position="336"/>
    </location>
</feature>
<feature type="region of interest" description="Disordered" evidence="1">
    <location>
        <begin position="1"/>
        <end position="50"/>
    </location>
</feature>
<feature type="compositionally biased region" description="Acidic residues" evidence="1">
    <location>
        <begin position="277"/>
        <end position="289"/>
    </location>
</feature>
<evidence type="ECO:0000256" key="1">
    <source>
        <dbReference type="SAM" id="MobiDB-lite"/>
    </source>
</evidence>
<feature type="compositionally biased region" description="Polar residues" evidence="1">
    <location>
        <begin position="1"/>
        <end position="10"/>
    </location>
</feature>
<comment type="caution">
    <text evidence="2">The sequence shown here is derived from an EMBL/GenBank/DDBJ whole genome shotgun (WGS) entry which is preliminary data.</text>
</comment>
<evidence type="ECO:0000313" key="2">
    <source>
        <dbReference type="EMBL" id="KAF4661495.1"/>
    </source>
</evidence>
<reference evidence="2 3" key="1">
    <citation type="submission" date="2020-04" db="EMBL/GenBank/DDBJ databases">
        <title>Perkinsus chesapeaki whole genome sequence.</title>
        <authorList>
            <person name="Bogema D.R."/>
        </authorList>
    </citation>
    <scope>NUCLEOTIDE SEQUENCE [LARGE SCALE GENOMIC DNA]</scope>
    <source>
        <strain evidence="2">ATCC PRA-425</strain>
    </source>
</reference>
<protein>
    <submittedName>
        <fullName evidence="2">Uncharacterized protein</fullName>
    </submittedName>
</protein>
<keyword evidence="3" id="KW-1185">Reference proteome</keyword>
<dbReference type="EMBL" id="JAAPAO010000376">
    <property type="protein sequence ID" value="KAF4661495.1"/>
    <property type="molecule type" value="Genomic_DNA"/>
</dbReference>
<dbReference type="Proteomes" id="UP000591131">
    <property type="component" value="Unassembled WGS sequence"/>
</dbReference>
<name>A0A7J6LQB5_PERCH</name>
<gene>
    <name evidence="2" type="ORF">FOL47_006660</name>
</gene>
<dbReference type="OrthoDB" id="421421at2759"/>
<proteinExistence type="predicted"/>
<dbReference type="AlphaFoldDB" id="A0A7J6LQB5"/>
<accession>A0A7J6LQB5</accession>
<sequence length="336" mass="36740">MAENDISATNAKPAVMTRHERTASSSVGGAAPTVASTSSSSLSNGEDPLSSLRAQLPQHEAKARALLSSLQEIGDYVSKLDEAQQKTARLFRTELMAPSGRPVNHDYSQACTLFVNQLNAIHESILDARCELSGAVCFAEEMVDRNHEIQGRLLQRDRTNGQLKRCIMKVQELSQKDTKHMSRDYDQQIGEALNKYHNVEREAETLDKSVTADLKALIEHQDTDYARVLAPFSRYLGVAASTESNTAYILAKKVPNMLRSAVHEDLVSDRRPQAFSIDEEEDDDDEAEEVSAAGGTIDACVEETPRASCEGAVPTARQSEPPKETARPAVQGQKGA</sequence>